<dbReference type="OrthoDB" id="822355at2"/>
<dbReference type="PANTHER" id="PTHR44196">
    <property type="entry name" value="DEHYDROGENASE/REDUCTASE SDR FAMILY MEMBER 7B"/>
    <property type="match status" value="1"/>
</dbReference>
<dbReference type="PROSITE" id="PS00061">
    <property type="entry name" value="ADH_SHORT"/>
    <property type="match status" value="1"/>
</dbReference>
<dbReference type="InterPro" id="IPR020904">
    <property type="entry name" value="Sc_DH/Rdtase_CS"/>
</dbReference>
<sequence length="264" mass="29579">MDFKNKIVWITGASSGIGEALVYLLNEQGAKLIISSRRADALYQVKQKCKKNPLDVHVLPLDLEQSETLFAKAEDAWKIYSKIDILINAGGISQRSNVLETETAVEQKIMNINYWGTVNLSKALLPKMINQGNGNLVILSSLVGVFGTQFRSSYAASKHALEGYFESLRYEVYDKGVSVNIIRPGFIKTNITINSVMEKGDKYNKMDQNQENGMSAIECANQILKAIHKNKEEVLIGGKETFGVTIKRFFPGYFSKMIRKRNVV</sequence>
<organism evidence="4 5">
    <name type="scientific">Pedobacter psychrophilus</name>
    <dbReference type="NCBI Taxonomy" id="1826909"/>
    <lineage>
        <taxon>Bacteria</taxon>
        <taxon>Pseudomonadati</taxon>
        <taxon>Bacteroidota</taxon>
        <taxon>Sphingobacteriia</taxon>
        <taxon>Sphingobacteriales</taxon>
        <taxon>Sphingobacteriaceae</taxon>
        <taxon>Pedobacter</taxon>
    </lineage>
</organism>
<dbReference type="PRINTS" id="PR00081">
    <property type="entry name" value="GDHRDH"/>
</dbReference>
<evidence type="ECO:0000256" key="2">
    <source>
        <dbReference type="ARBA" id="ARBA00023002"/>
    </source>
</evidence>
<dbReference type="Pfam" id="PF00106">
    <property type="entry name" value="adh_short"/>
    <property type="match status" value="1"/>
</dbReference>
<evidence type="ECO:0000256" key="3">
    <source>
        <dbReference type="RuleBase" id="RU000363"/>
    </source>
</evidence>
<keyword evidence="5" id="KW-1185">Reference proteome</keyword>
<proteinExistence type="inferred from homology"/>
<dbReference type="InterPro" id="IPR036291">
    <property type="entry name" value="NAD(P)-bd_dom_sf"/>
</dbReference>
<keyword evidence="2" id="KW-0560">Oxidoreductase</keyword>
<evidence type="ECO:0000313" key="5">
    <source>
        <dbReference type="Proteomes" id="UP000078459"/>
    </source>
</evidence>
<name>A0A179DIH6_9SPHI</name>
<accession>A0A179DIH6</accession>
<evidence type="ECO:0000313" key="4">
    <source>
        <dbReference type="EMBL" id="OAQ40520.1"/>
    </source>
</evidence>
<gene>
    <name evidence="4" type="ORF">A5893_06115</name>
</gene>
<dbReference type="PANTHER" id="PTHR44196:SF1">
    <property type="entry name" value="DEHYDROGENASE_REDUCTASE SDR FAMILY MEMBER 7B"/>
    <property type="match status" value="1"/>
</dbReference>
<dbReference type="SUPFAM" id="SSF51735">
    <property type="entry name" value="NAD(P)-binding Rossmann-fold domains"/>
    <property type="match status" value="1"/>
</dbReference>
<dbReference type="Gene3D" id="3.40.50.720">
    <property type="entry name" value="NAD(P)-binding Rossmann-like Domain"/>
    <property type="match status" value="1"/>
</dbReference>
<reference evidence="4 5" key="1">
    <citation type="submission" date="2016-04" db="EMBL/GenBank/DDBJ databases">
        <authorList>
            <person name="Evans L.H."/>
            <person name="Alamgir A."/>
            <person name="Owens N."/>
            <person name="Weber N.D."/>
            <person name="Virtaneva K."/>
            <person name="Barbian K."/>
            <person name="Babar A."/>
            <person name="Rosenke K."/>
        </authorList>
    </citation>
    <scope>NUCLEOTIDE SEQUENCE [LARGE SCALE GENOMIC DNA]</scope>
    <source>
        <strain evidence="4 5">CCM 8644</strain>
    </source>
</reference>
<dbReference type="GO" id="GO:0016491">
    <property type="term" value="F:oxidoreductase activity"/>
    <property type="evidence" value="ECO:0007669"/>
    <property type="project" value="UniProtKB-KW"/>
</dbReference>
<dbReference type="InterPro" id="IPR002347">
    <property type="entry name" value="SDR_fam"/>
</dbReference>
<dbReference type="NCBIfam" id="NF004825">
    <property type="entry name" value="PRK06181.1"/>
    <property type="match status" value="1"/>
</dbReference>
<reference evidence="4 5" key="2">
    <citation type="submission" date="2016-06" db="EMBL/GenBank/DDBJ databases">
        <title>Pedobacter psychrophilus sp. nov., isolated from Antarctic fragmentary rock.</title>
        <authorList>
            <person name="Svec P."/>
        </authorList>
    </citation>
    <scope>NUCLEOTIDE SEQUENCE [LARGE SCALE GENOMIC DNA]</scope>
    <source>
        <strain evidence="4 5">CCM 8644</strain>
    </source>
</reference>
<dbReference type="RefSeq" id="WP_068821756.1">
    <property type="nucleotide sequence ID" value="NZ_LWHJ01000022.1"/>
</dbReference>
<protein>
    <submittedName>
        <fullName evidence="4">Short-chain dehydrogenase</fullName>
    </submittedName>
</protein>
<comment type="caution">
    <text evidence="4">The sequence shown here is derived from an EMBL/GenBank/DDBJ whole genome shotgun (WGS) entry which is preliminary data.</text>
</comment>
<evidence type="ECO:0000256" key="1">
    <source>
        <dbReference type="ARBA" id="ARBA00006484"/>
    </source>
</evidence>
<dbReference type="PRINTS" id="PR00080">
    <property type="entry name" value="SDRFAMILY"/>
</dbReference>
<dbReference type="STRING" id="1826909.A5893_06115"/>
<dbReference type="EMBL" id="LWHJ01000022">
    <property type="protein sequence ID" value="OAQ40520.1"/>
    <property type="molecule type" value="Genomic_DNA"/>
</dbReference>
<dbReference type="GO" id="GO:0016020">
    <property type="term" value="C:membrane"/>
    <property type="evidence" value="ECO:0007669"/>
    <property type="project" value="TreeGrafter"/>
</dbReference>
<dbReference type="Proteomes" id="UP000078459">
    <property type="component" value="Unassembled WGS sequence"/>
</dbReference>
<comment type="similarity">
    <text evidence="1 3">Belongs to the short-chain dehydrogenases/reductases (SDR) family.</text>
</comment>
<dbReference type="AlphaFoldDB" id="A0A179DIH6"/>